<name>A0A0D6PCE6_9PROT</name>
<dbReference type="GO" id="GO:0006313">
    <property type="term" value="P:DNA transposition"/>
    <property type="evidence" value="ECO:0007669"/>
    <property type="project" value="InterPro"/>
</dbReference>
<gene>
    <name evidence="2" type="ORF">Asru_1026_01</name>
</gene>
<keyword evidence="3" id="KW-1185">Reference proteome</keyword>
<dbReference type="EMBL" id="BANB01001017">
    <property type="protein sequence ID" value="GAN78534.1"/>
    <property type="molecule type" value="Genomic_DNA"/>
</dbReference>
<sequence>MGRSRGGLTTKVHALVDARGLPIRMVLTAGQVHDSQAVPALLDGLTADTVVVADKGYDADWIRAMIEQRDAAPNIAAKSNRKQRFCFSKSLYRERNRIERFFCRMKQFRRIATRYEKLAANYLGMLKLAAIRLWLRTYGSTT</sequence>
<organism evidence="2 3">
    <name type="scientific">Acidisphaera rubrifaciens HS-AP3</name>
    <dbReference type="NCBI Taxonomy" id="1231350"/>
    <lineage>
        <taxon>Bacteria</taxon>
        <taxon>Pseudomonadati</taxon>
        <taxon>Pseudomonadota</taxon>
        <taxon>Alphaproteobacteria</taxon>
        <taxon>Acetobacterales</taxon>
        <taxon>Acetobacteraceae</taxon>
        <taxon>Acidisphaera</taxon>
    </lineage>
</organism>
<comment type="caution">
    <text evidence="2">The sequence shown here is derived from an EMBL/GenBank/DDBJ whole genome shotgun (WGS) entry which is preliminary data.</text>
</comment>
<protein>
    <submittedName>
        <fullName evidence="2">Transposase</fullName>
    </submittedName>
</protein>
<feature type="domain" description="Transposase IS4-like" evidence="1">
    <location>
        <begin position="5"/>
        <end position="133"/>
    </location>
</feature>
<dbReference type="GO" id="GO:0004803">
    <property type="term" value="F:transposase activity"/>
    <property type="evidence" value="ECO:0007669"/>
    <property type="project" value="InterPro"/>
</dbReference>
<dbReference type="Pfam" id="PF01609">
    <property type="entry name" value="DDE_Tnp_1"/>
    <property type="match status" value="1"/>
</dbReference>
<evidence type="ECO:0000259" key="1">
    <source>
        <dbReference type="Pfam" id="PF01609"/>
    </source>
</evidence>
<evidence type="ECO:0000313" key="2">
    <source>
        <dbReference type="EMBL" id="GAN78534.1"/>
    </source>
</evidence>
<dbReference type="GO" id="GO:0003677">
    <property type="term" value="F:DNA binding"/>
    <property type="evidence" value="ECO:0007669"/>
    <property type="project" value="InterPro"/>
</dbReference>
<proteinExistence type="predicted"/>
<dbReference type="InterPro" id="IPR002559">
    <property type="entry name" value="Transposase_11"/>
</dbReference>
<dbReference type="PANTHER" id="PTHR30007:SF1">
    <property type="entry name" value="BLR1914 PROTEIN"/>
    <property type="match status" value="1"/>
</dbReference>
<dbReference type="AlphaFoldDB" id="A0A0D6PCE6"/>
<dbReference type="Proteomes" id="UP000032680">
    <property type="component" value="Unassembled WGS sequence"/>
</dbReference>
<dbReference type="PANTHER" id="PTHR30007">
    <property type="entry name" value="PHP DOMAIN PROTEIN"/>
    <property type="match status" value="1"/>
</dbReference>
<accession>A0A0D6PCE6</accession>
<reference evidence="2 3" key="1">
    <citation type="submission" date="2012-11" db="EMBL/GenBank/DDBJ databases">
        <title>Whole genome sequence of Acidisphaera rubrifaciens HS-AP3.</title>
        <authorList>
            <person name="Azuma Y."/>
            <person name="Higashiura N."/>
            <person name="Hirakawa H."/>
            <person name="Matsushita K."/>
        </authorList>
    </citation>
    <scope>NUCLEOTIDE SEQUENCE [LARGE SCALE GENOMIC DNA]</scope>
    <source>
        <strain evidence="2 3">HS-AP3</strain>
    </source>
</reference>
<evidence type="ECO:0000313" key="3">
    <source>
        <dbReference type="Proteomes" id="UP000032680"/>
    </source>
</evidence>
<dbReference type="NCBIfam" id="NF033580">
    <property type="entry name" value="transpos_IS5_3"/>
    <property type="match status" value="1"/>
</dbReference>